<dbReference type="InterPro" id="IPR050680">
    <property type="entry name" value="YpeA/RimI_acetyltransf"/>
</dbReference>
<dbReference type="InterPro" id="IPR000182">
    <property type="entry name" value="GNAT_dom"/>
</dbReference>
<dbReference type="AlphaFoldDB" id="E4KQP3"/>
<dbReference type="STRING" id="908337.HMPREF9257_0602"/>
<comment type="caution">
    <text evidence="6">The sequence shown here is derived from an EMBL/GenBank/DDBJ whole genome shotgun (WGS) entry which is preliminary data.</text>
</comment>
<evidence type="ECO:0000259" key="5">
    <source>
        <dbReference type="PROSITE" id="PS51186"/>
    </source>
</evidence>
<evidence type="ECO:0000313" key="6">
    <source>
        <dbReference type="EMBL" id="EFR30708.1"/>
    </source>
</evidence>
<proteinExistence type="inferred from homology"/>
<keyword evidence="2" id="KW-0963">Cytoplasm</keyword>
<evidence type="ECO:0000256" key="4">
    <source>
        <dbReference type="ARBA" id="ARBA00023315"/>
    </source>
</evidence>
<dbReference type="EMBL" id="AENN01000017">
    <property type="protein sequence ID" value="EFR30708.1"/>
    <property type="molecule type" value="Genomic_DNA"/>
</dbReference>
<evidence type="ECO:0000313" key="7">
    <source>
        <dbReference type="Proteomes" id="UP000005990"/>
    </source>
</evidence>
<evidence type="ECO:0000256" key="3">
    <source>
        <dbReference type="ARBA" id="ARBA00022679"/>
    </source>
</evidence>
<dbReference type="PANTHER" id="PTHR43420">
    <property type="entry name" value="ACETYLTRANSFERASE"/>
    <property type="match status" value="1"/>
</dbReference>
<comment type="similarity">
    <text evidence="1">Belongs to the acetyltransferase family. RimI subfamily.</text>
</comment>
<dbReference type="CDD" id="cd04301">
    <property type="entry name" value="NAT_SF"/>
    <property type="match status" value="1"/>
</dbReference>
<dbReference type="InterPro" id="IPR006464">
    <property type="entry name" value="AcTrfase_RimI/Ard1"/>
</dbReference>
<name>E4KQP3_9LACT</name>
<dbReference type="Proteomes" id="UP000005990">
    <property type="component" value="Unassembled WGS sequence"/>
</dbReference>
<keyword evidence="3 6" id="KW-0808">Transferase</keyword>
<accession>E4KQP3</accession>
<dbReference type="OrthoDB" id="9794566at2"/>
<dbReference type="SUPFAM" id="SSF55729">
    <property type="entry name" value="Acyl-CoA N-acyltransferases (Nat)"/>
    <property type="match status" value="1"/>
</dbReference>
<dbReference type="NCBIfam" id="TIGR01575">
    <property type="entry name" value="rimI"/>
    <property type="match status" value="1"/>
</dbReference>
<evidence type="ECO:0000256" key="1">
    <source>
        <dbReference type="ARBA" id="ARBA00005395"/>
    </source>
</evidence>
<evidence type="ECO:0000256" key="2">
    <source>
        <dbReference type="ARBA" id="ARBA00022490"/>
    </source>
</evidence>
<reference evidence="6 7" key="1">
    <citation type="submission" date="2010-10" db="EMBL/GenBank/DDBJ databases">
        <authorList>
            <person name="Durkin A.S."/>
            <person name="Madupu R."/>
            <person name="Torralba M."/>
            <person name="Gillis M."/>
            <person name="Methe B."/>
            <person name="Sutton G."/>
            <person name="Nelson K.E."/>
        </authorList>
    </citation>
    <scope>NUCLEOTIDE SEQUENCE [LARGE SCALE GENOMIC DNA]</scope>
    <source>
        <strain evidence="6 7">ACS-139-V-Col8</strain>
    </source>
</reference>
<dbReference type="PROSITE" id="PS51186">
    <property type="entry name" value="GNAT"/>
    <property type="match status" value="1"/>
</dbReference>
<dbReference type="eggNOG" id="COG0456">
    <property type="taxonomic scope" value="Bacteria"/>
</dbReference>
<keyword evidence="7" id="KW-1185">Reference proteome</keyword>
<gene>
    <name evidence="6" type="ORF">HMPREF9257_0602</name>
</gene>
<organism evidence="6 7">
    <name type="scientific">Eremococcus coleocola ACS-139-V-Col8</name>
    <dbReference type="NCBI Taxonomy" id="908337"/>
    <lineage>
        <taxon>Bacteria</taxon>
        <taxon>Bacillati</taxon>
        <taxon>Bacillota</taxon>
        <taxon>Bacilli</taxon>
        <taxon>Lactobacillales</taxon>
        <taxon>Aerococcaceae</taxon>
        <taxon>Eremococcus</taxon>
    </lineage>
</organism>
<sequence length="201" mass="23101">MKHLLTTIKQLIKPSQPKGQPRNHQLLHTLAPLIKQGQVTISQNPAWQAFDLQWQPIAAHDIAAYTELEASAYNGYLAWKEADFQTDFARNPYCLYLVLVDQDDQMVAGISGRLQARSAHISHVMVVPNFRGYGLGLFMVQEFLAYADYLQISKTELEVRVSNQIALNLYQKLGFKIDHLKKHYYFDNFEDGYAMVRLLPE</sequence>
<feature type="domain" description="N-acetyltransferase" evidence="5">
    <location>
        <begin position="52"/>
        <end position="200"/>
    </location>
</feature>
<dbReference type="Pfam" id="PF00583">
    <property type="entry name" value="Acetyltransf_1"/>
    <property type="match status" value="1"/>
</dbReference>
<protein>
    <submittedName>
        <fullName evidence="6">Acetyltransferase, GNAT family</fullName>
    </submittedName>
</protein>
<keyword evidence="4" id="KW-0012">Acyltransferase</keyword>
<dbReference type="Gene3D" id="3.40.630.30">
    <property type="match status" value="1"/>
</dbReference>
<dbReference type="InterPro" id="IPR016181">
    <property type="entry name" value="Acyl_CoA_acyltransferase"/>
</dbReference>
<dbReference type="PANTHER" id="PTHR43420:SF44">
    <property type="entry name" value="ACETYLTRANSFERASE YPEA"/>
    <property type="match status" value="1"/>
</dbReference>
<dbReference type="GO" id="GO:0008080">
    <property type="term" value="F:N-acetyltransferase activity"/>
    <property type="evidence" value="ECO:0007669"/>
    <property type="project" value="InterPro"/>
</dbReference>